<evidence type="ECO:0000256" key="4">
    <source>
        <dbReference type="ARBA" id="ARBA00023242"/>
    </source>
</evidence>
<dbReference type="InterPro" id="IPR019775">
    <property type="entry name" value="WD40_repeat_CS"/>
</dbReference>
<feature type="compositionally biased region" description="Polar residues" evidence="6">
    <location>
        <begin position="45"/>
        <end position="55"/>
    </location>
</feature>
<keyword evidence="4" id="KW-0539">Nucleus</keyword>
<feature type="domain" description="U3 small nucleolar RNA-associated protein 13 C-terminal" evidence="7">
    <location>
        <begin position="854"/>
        <end position="956"/>
    </location>
</feature>
<comment type="subcellular location">
    <subcellularLocation>
        <location evidence="1">Nucleus</location>
        <location evidence="1">Nucleolus</location>
    </subcellularLocation>
</comment>
<evidence type="ECO:0000256" key="5">
    <source>
        <dbReference type="PROSITE-ProRule" id="PRU00221"/>
    </source>
</evidence>
<feature type="region of interest" description="Disordered" evidence="6">
    <location>
        <begin position="22"/>
        <end position="86"/>
    </location>
</feature>
<feature type="repeat" description="WD" evidence="5">
    <location>
        <begin position="389"/>
        <end position="430"/>
    </location>
</feature>
<evidence type="ECO:0000313" key="8">
    <source>
        <dbReference type="EMBL" id="CAH0397897.1"/>
    </source>
</evidence>
<dbReference type="PROSITE" id="PS00678">
    <property type="entry name" value="WD_REPEATS_1"/>
    <property type="match status" value="2"/>
</dbReference>
<evidence type="ECO:0000259" key="7">
    <source>
        <dbReference type="Pfam" id="PF08625"/>
    </source>
</evidence>
<keyword evidence="2 5" id="KW-0853">WD repeat</keyword>
<keyword evidence="9" id="KW-1185">Reference proteome</keyword>
<dbReference type="PANTHER" id="PTHR19854">
    <property type="entry name" value="TRANSDUCIN BETA-LIKE 3"/>
    <property type="match status" value="1"/>
</dbReference>
<proteinExistence type="predicted"/>
<evidence type="ECO:0000256" key="3">
    <source>
        <dbReference type="ARBA" id="ARBA00022737"/>
    </source>
</evidence>
<feature type="repeat" description="WD" evidence="5">
    <location>
        <begin position="303"/>
        <end position="344"/>
    </location>
</feature>
<evidence type="ECO:0000256" key="2">
    <source>
        <dbReference type="ARBA" id="ARBA00022574"/>
    </source>
</evidence>
<dbReference type="EMBL" id="OU963903">
    <property type="protein sequence ID" value="CAH0397897.1"/>
    <property type="molecule type" value="Genomic_DNA"/>
</dbReference>
<evidence type="ECO:0000313" key="9">
    <source>
        <dbReference type="Proteomes" id="UP001153292"/>
    </source>
</evidence>
<dbReference type="CDD" id="cd00200">
    <property type="entry name" value="WD40"/>
    <property type="match status" value="1"/>
</dbReference>
<dbReference type="SUPFAM" id="SSF50978">
    <property type="entry name" value="WD40 repeat-like"/>
    <property type="match status" value="2"/>
</dbReference>
<organism evidence="8 9">
    <name type="scientific">Chilo suppressalis</name>
    <name type="common">Asiatic rice borer moth</name>
    <dbReference type="NCBI Taxonomy" id="168631"/>
    <lineage>
        <taxon>Eukaryota</taxon>
        <taxon>Metazoa</taxon>
        <taxon>Ecdysozoa</taxon>
        <taxon>Arthropoda</taxon>
        <taxon>Hexapoda</taxon>
        <taxon>Insecta</taxon>
        <taxon>Pterygota</taxon>
        <taxon>Neoptera</taxon>
        <taxon>Endopterygota</taxon>
        <taxon>Lepidoptera</taxon>
        <taxon>Glossata</taxon>
        <taxon>Ditrysia</taxon>
        <taxon>Pyraloidea</taxon>
        <taxon>Crambidae</taxon>
        <taxon>Crambinae</taxon>
        <taxon>Chilo</taxon>
    </lineage>
</organism>
<keyword evidence="3" id="KW-0677">Repeat</keyword>
<sequence length="987" mass="110596">MFSDRLNRCPYLAARAFTFRLASTSQTPPQHHAPPPNTEKKRTALPTQSAVTHAQAQLPRPNGCRNTAASDRASAGVAHAQARPPRRPCGLSWYSYALTEDRSLKVVIRGLPYKTPQEKPPNQGQTVFSDLLTDFVKKFGSEPRATCKEVERGVRYDPQHVNEGYRFLYHQMAPLLSEVLNYSENNSGHTRTLGRTLRYVSFREIEETFDKIAEYDAFYTGGDIHLTIDGVHLLCLCEDVVKVVDVNTVSTVLIIGKSDENVEIDQINTFQLSNNNEVVVTAHKSGLMKLWDKETGKQRKMWRSGHKGPVARLAFDSTDENIASGGSDGNIRLWDFDHNMCTSSLRGAVGVFSILKYHPDASKELIFGAADDTKIRSWNSKTGKESMIYSGHFSKITSIQFTSDGEYMISSGRDRVLILWKINESSAIRVIPVYESIEACILLPLSFKIPNFKKKIGMDGIYVACAGEKGIVKIWNMEKSRLMYEQDNSLVSPSHEEGGLAITNLLFNEARNTLSVVTVDHNIIVHDLESFACIKQMVGFTDEVLDIIFIGKDESHIIVATNSQDLKYYEFDSMNCQIIKGHTDIVLALAKFPTKPELFISSGKDNSVRIWHCIETNKVLCIGVGTRHTASVGSVFTFQTTHMFFASVSQDNCLKVWSVPAELTCADQKIKSSHTELAHQMDINCVTVSPNDSMIATGSQDKTAKLWTKDLKLLGVLLGHRRGVWCVRFSPVDQVVLTSSADCSIKLWSISDLSCLKTFEGHESSVLKVEFLSRGQQIFSCGADGLLKLWNIKSSECKMSLDNHDGKIWSLSVNNNENIIVTGGSDSKLVKLKDVTTERRDRLVKEKEQFILQEQELMNLLHDKKMVKALKLALRMERPLHVLKIVNDLVKHGNEKLYETLKEINNTQKEKLLNFASEWNTNNKNCHAAQIVFNILSPEILSGNLKVSSLGSFIEVLDHVVKPLSNRQDFPAGFCPWPQGTNYSSLS</sequence>
<evidence type="ECO:0000256" key="1">
    <source>
        <dbReference type="ARBA" id="ARBA00004604"/>
    </source>
</evidence>
<dbReference type="InterPro" id="IPR036322">
    <property type="entry name" value="WD40_repeat_dom_sf"/>
</dbReference>
<reference evidence="8" key="1">
    <citation type="submission" date="2021-12" db="EMBL/GenBank/DDBJ databases">
        <authorList>
            <person name="King R."/>
        </authorList>
    </citation>
    <scope>NUCLEOTIDE SEQUENCE</scope>
</reference>
<dbReference type="InterPro" id="IPR001680">
    <property type="entry name" value="WD40_rpt"/>
</dbReference>
<dbReference type="SMART" id="SM00320">
    <property type="entry name" value="WD40"/>
    <property type="match status" value="13"/>
</dbReference>
<dbReference type="InterPro" id="IPR020472">
    <property type="entry name" value="WD40_PAC1"/>
</dbReference>
<feature type="repeat" description="WD" evidence="5">
    <location>
        <begin position="717"/>
        <end position="758"/>
    </location>
</feature>
<dbReference type="InterPro" id="IPR015943">
    <property type="entry name" value="WD40/YVTN_repeat-like_dom_sf"/>
</dbReference>
<dbReference type="PANTHER" id="PTHR19854:SF15">
    <property type="entry name" value="TRANSDUCIN BETA-LIKE PROTEIN 3"/>
    <property type="match status" value="1"/>
</dbReference>
<name>A0ABN8AX04_CHISP</name>
<dbReference type="Pfam" id="PF08625">
    <property type="entry name" value="Utp13"/>
    <property type="match status" value="1"/>
</dbReference>
<evidence type="ECO:0000256" key="6">
    <source>
        <dbReference type="SAM" id="MobiDB-lite"/>
    </source>
</evidence>
<dbReference type="InterPro" id="IPR013934">
    <property type="entry name" value="Utp13_C"/>
</dbReference>
<accession>A0ABN8AX04</accession>
<dbReference type="Proteomes" id="UP001153292">
    <property type="component" value="Chromosome 10"/>
</dbReference>
<feature type="repeat" description="WD" evidence="5">
    <location>
        <begin position="676"/>
        <end position="707"/>
    </location>
</feature>
<dbReference type="PRINTS" id="PR00320">
    <property type="entry name" value="GPROTEINBRPT"/>
</dbReference>
<dbReference type="PROSITE" id="PS50294">
    <property type="entry name" value="WD_REPEATS_REGION"/>
    <property type="match status" value="6"/>
</dbReference>
<dbReference type="Pfam" id="PF00400">
    <property type="entry name" value="WD40"/>
    <property type="match status" value="8"/>
</dbReference>
<protein>
    <recommendedName>
        <fullName evidence="7">U3 small nucleolar RNA-associated protein 13 C-terminal domain-containing protein</fullName>
    </recommendedName>
</protein>
<gene>
    <name evidence="8" type="ORF">CHILSU_LOCUS997</name>
</gene>
<dbReference type="Gene3D" id="2.130.10.10">
    <property type="entry name" value="YVTN repeat-like/Quinoprotein amine dehydrogenase"/>
    <property type="match status" value="4"/>
</dbReference>
<feature type="repeat" description="WD" evidence="5">
    <location>
        <begin position="759"/>
        <end position="800"/>
    </location>
</feature>
<dbReference type="PROSITE" id="PS50082">
    <property type="entry name" value="WD_REPEATS_2"/>
    <property type="match status" value="6"/>
</dbReference>
<feature type="repeat" description="WD" evidence="5">
    <location>
        <begin position="579"/>
        <end position="611"/>
    </location>
</feature>